<gene>
    <name evidence="2" type="ORF">PCOR1329_LOCUS83807</name>
</gene>
<sequence length="286" mass="31433">MLRWEVVRGIGSRRRGLRCFRGLRCLALLVQRAVLHAEEESLHLAHCGSAALRSQSGSQGGYGGEYFEYTPGILRAYVKPVHWDTLTFMLEPVLAKRMGVRLIGPEQTAWARQLPQIEMQLTAAVGSVFVVACSVVRALPRECYIYKECEDLDGLCCPNHEGTMLECCILGAITLNNQHLMDAAESAKRNASAVAREAKDVARKAEEAGKMAEAAREKQRKLRKDVEEAEKEANAANREYKNATRQIKAAKCENNKGCIDQGLTGFCCPTLVGQELIGGMLGCCSA</sequence>
<keyword evidence="3" id="KW-1185">Reference proteome</keyword>
<dbReference type="Proteomes" id="UP001189429">
    <property type="component" value="Unassembled WGS sequence"/>
</dbReference>
<reference evidence="2" key="1">
    <citation type="submission" date="2023-10" db="EMBL/GenBank/DDBJ databases">
        <authorList>
            <person name="Chen Y."/>
            <person name="Shah S."/>
            <person name="Dougan E. K."/>
            <person name="Thang M."/>
            <person name="Chan C."/>
        </authorList>
    </citation>
    <scope>NUCLEOTIDE SEQUENCE [LARGE SCALE GENOMIC DNA]</scope>
</reference>
<protein>
    <submittedName>
        <fullName evidence="2">Uncharacterized protein</fullName>
    </submittedName>
</protein>
<feature type="coiled-coil region" evidence="1">
    <location>
        <begin position="188"/>
        <end position="253"/>
    </location>
</feature>
<keyword evidence="1" id="KW-0175">Coiled coil</keyword>
<accession>A0ABN9YD57</accession>
<evidence type="ECO:0000256" key="1">
    <source>
        <dbReference type="SAM" id="Coils"/>
    </source>
</evidence>
<proteinExistence type="predicted"/>
<comment type="caution">
    <text evidence="2">The sequence shown here is derived from an EMBL/GenBank/DDBJ whole genome shotgun (WGS) entry which is preliminary data.</text>
</comment>
<name>A0ABN9YD57_9DINO</name>
<evidence type="ECO:0000313" key="3">
    <source>
        <dbReference type="Proteomes" id="UP001189429"/>
    </source>
</evidence>
<organism evidence="2 3">
    <name type="scientific">Prorocentrum cordatum</name>
    <dbReference type="NCBI Taxonomy" id="2364126"/>
    <lineage>
        <taxon>Eukaryota</taxon>
        <taxon>Sar</taxon>
        <taxon>Alveolata</taxon>
        <taxon>Dinophyceae</taxon>
        <taxon>Prorocentrales</taxon>
        <taxon>Prorocentraceae</taxon>
        <taxon>Prorocentrum</taxon>
    </lineage>
</organism>
<evidence type="ECO:0000313" key="2">
    <source>
        <dbReference type="EMBL" id="CAK0909373.1"/>
    </source>
</evidence>
<dbReference type="EMBL" id="CAUYUJ010022182">
    <property type="protein sequence ID" value="CAK0909373.1"/>
    <property type="molecule type" value="Genomic_DNA"/>
</dbReference>